<evidence type="ECO:0000313" key="1">
    <source>
        <dbReference type="EMBL" id="RYC78016.1"/>
    </source>
</evidence>
<reference evidence="1 2" key="1">
    <citation type="submission" date="2016-12" db="EMBL/GenBank/DDBJ databases">
        <title>Draft genome sequence of Fusarium oxysporum causing rot on Narcissus.</title>
        <authorList>
            <person name="Armitage A.D."/>
            <person name="Taylor A."/>
            <person name="Clarkson J.P."/>
            <person name="Harrison R.J."/>
            <person name="Jackson A.C."/>
        </authorList>
    </citation>
    <scope>NUCLEOTIDE SEQUENCE [LARGE SCALE GENOMIC DNA]</scope>
    <source>
        <strain evidence="1 2">N139</strain>
    </source>
</reference>
<dbReference type="EMBL" id="MQTW01001526">
    <property type="protein sequence ID" value="RYC78016.1"/>
    <property type="molecule type" value="Genomic_DNA"/>
</dbReference>
<protein>
    <submittedName>
        <fullName evidence="1">Uncharacterized protein</fullName>
    </submittedName>
</protein>
<organism evidence="1 2">
    <name type="scientific">Fusarium oxysporum f. sp. narcissi</name>
    <dbReference type="NCBI Taxonomy" id="451672"/>
    <lineage>
        <taxon>Eukaryota</taxon>
        <taxon>Fungi</taxon>
        <taxon>Dikarya</taxon>
        <taxon>Ascomycota</taxon>
        <taxon>Pezizomycotina</taxon>
        <taxon>Sordariomycetes</taxon>
        <taxon>Hypocreomycetidae</taxon>
        <taxon>Hypocreales</taxon>
        <taxon>Nectriaceae</taxon>
        <taxon>Fusarium</taxon>
        <taxon>Fusarium oxysporum species complex</taxon>
    </lineage>
</organism>
<gene>
    <name evidence="1" type="ORF">BFJ63_vAg19112</name>
</gene>
<sequence>MLQPMDLGVFQWLKNAHQKRLRDALRKGNLSFNRRDFAGSFKEIFDEGFTPAHIITGFEKSGIFPPTEVPAVSYLLKKEAEDA</sequence>
<name>A0A4V1RXG4_FUSOX</name>
<evidence type="ECO:0000313" key="2">
    <source>
        <dbReference type="Proteomes" id="UP000290540"/>
    </source>
</evidence>
<dbReference type="AlphaFoldDB" id="A0A4V1RXG4"/>
<dbReference type="Proteomes" id="UP000290540">
    <property type="component" value="Unassembled WGS sequence"/>
</dbReference>
<proteinExistence type="predicted"/>
<accession>A0A4V1RXG4</accession>
<comment type="caution">
    <text evidence="1">The sequence shown here is derived from an EMBL/GenBank/DDBJ whole genome shotgun (WGS) entry which is preliminary data.</text>
</comment>